<evidence type="ECO:0000313" key="2">
    <source>
        <dbReference type="Proteomes" id="UP000305939"/>
    </source>
</evidence>
<keyword evidence="2" id="KW-1185">Reference proteome</keyword>
<organism evidence="1 2">
    <name type="scientific">Robertkochia marina</name>
    <dbReference type="NCBI Taxonomy" id="1227945"/>
    <lineage>
        <taxon>Bacteria</taxon>
        <taxon>Pseudomonadati</taxon>
        <taxon>Bacteroidota</taxon>
        <taxon>Flavobacteriia</taxon>
        <taxon>Flavobacteriales</taxon>
        <taxon>Flavobacteriaceae</taxon>
        <taxon>Robertkochia</taxon>
    </lineage>
</organism>
<dbReference type="AlphaFoldDB" id="A0A4S3M348"/>
<name>A0A4S3M348_9FLAO</name>
<dbReference type="RefSeq" id="WP_143969376.1">
    <property type="nucleotide sequence ID" value="NZ_QXMP01000001.1"/>
</dbReference>
<sequence length="499" mass="58015">MKMNRTRILKYSILTLLILAGSLLSFLFYKIHRIEKDLENLRISNFHIHADNPKLSLIKGELLSDKILIRGLLEKDSLYISTSSLIIEGLDILPFLVNKEILVNKIKIDSPTITVQALNSNSTKKRFVKQQKIKEVHIKHLELSQGKFFRTSLNKDTILTAKYQILLSNTSFNPSIQSFPIPKEYKIEMEHIEFEPDPLNKIRIPSIQMDTLKWSLSAFHLIPKFNKTQYSRQLTNQKDRIELKTDTIVIHHPEFAKEPNSIWKSSFVEINQLHTDIYRDKTLPPDLSYRPMISKMLRTLPITLDIDSLQVKKGSITYGELLKHKDKAGEIAITNLDLNISRLNNTFKDTMNIEFTGSFMDQGQLYIHSKIPVWNTNDYFITNIYLNDFDTKRLDAFTSKNLQVRNTGFLQHAVFQISGNENNATGTVVMSYKDLQIRVMNKEGSKEKKLWSTIANTLIRKENKNLKQQAFEVTRNKTKSYFNYMWLCVQKGLITSMIY</sequence>
<protein>
    <recommendedName>
        <fullName evidence="3">DUF748 domain-containing protein</fullName>
    </recommendedName>
</protein>
<evidence type="ECO:0008006" key="3">
    <source>
        <dbReference type="Google" id="ProtNLM"/>
    </source>
</evidence>
<comment type="caution">
    <text evidence="1">The sequence shown here is derived from an EMBL/GenBank/DDBJ whole genome shotgun (WGS) entry which is preliminary data.</text>
</comment>
<gene>
    <name evidence="1" type="ORF">E7Z59_02995</name>
</gene>
<accession>A0A4S3M348</accession>
<dbReference type="OrthoDB" id="1412480at2"/>
<reference evidence="1 2" key="1">
    <citation type="submission" date="2019-04" db="EMBL/GenBank/DDBJ databases">
        <title>Draft genome sequence of Robertkochia marina CC-AMO-30D.</title>
        <authorList>
            <person name="Hameed A."/>
            <person name="Lin S.-Y."/>
            <person name="Shahina M."/>
            <person name="Lai W.-A."/>
            <person name="Young C.-C."/>
        </authorList>
    </citation>
    <scope>NUCLEOTIDE SEQUENCE [LARGE SCALE GENOMIC DNA]</scope>
    <source>
        <strain evidence="1 2">CC-AMO-30D</strain>
    </source>
</reference>
<proteinExistence type="predicted"/>
<dbReference type="Proteomes" id="UP000305939">
    <property type="component" value="Unassembled WGS sequence"/>
</dbReference>
<evidence type="ECO:0000313" key="1">
    <source>
        <dbReference type="EMBL" id="THD69310.1"/>
    </source>
</evidence>
<dbReference type="EMBL" id="SSMC01000001">
    <property type="protein sequence ID" value="THD69310.1"/>
    <property type="molecule type" value="Genomic_DNA"/>
</dbReference>